<accession>A0A2S4VYP3</accession>
<name>A0A2S4VYP3_9BASI</name>
<protein>
    <submittedName>
        <fullName evidence="2">Uncharacterized protein</fullName>
    </submittedName>
</protein>
<feature type="compositionally biased region" description="Polar residues" evidence="1">
    <location>
        <begin position="88"/>
        <end position="97"/>
    </location>
</feature>
<gene>
    <name evidence="2" type="ORF">PSTT_02775</name>
</gene>
<dbReference type="VEuPathDB" id="FungiDB:PSHT_04083"/>
<comment type="caution">
    <text evidence="2">The sequence shown here is derived from an EMBL/GenBank/DDBJ whole genome shotgun (WGS) entry which is preliminary data.</text>
</comment>
<evidence type="ECO:0000256" key="1">
    <source>
        <dbReference type="SAM" id="MobiDB-lite"/>
    </source>
</evidence>
<dbReference type="EMBL" id="PKSL01000017">
    <property type="protein sequence ID" value="POW14652.1"/>
    <property type="molecule type" value="Genomic_DNA"/>
</dbReference>
<evidence type="ECO:0000313" key="3">
    <source>
        <dbReference type="Proteomes" id="UP000239156"/>
    </source>
</evidence>
<organism evidence="2 3">
    <name type="scientific">Puccinia striiformis</name>
    <dbReference type="NCBI Taxonomy" id="27350"/>
    <lineage>
        <taxon>Eukaryota</taxon>
        <taxon>Fungi</taxon>
        <taxon>Dikarya</taxon>
        <taxon>Basidiomycota</taxon>
        <taxon>Pucciniomycotina</taxon>
        <taxon>Pucciniomycetes</taxon>
        <taxon>Pucciniales</taxon>
        <taxon>Pucciniaceae</taxon>
        <taxon>Puccinia</taxon>
    </lineage>
</organism>
<evidence type="ECO:0000313" key="2">
    <source>
        <dbReference type="EMBL" id="POW14652.1"/>
    </source>
</evidence>
<dbReference type="Proteomes" id="UP000239156">
    <property type="component" value="Unassembled WGS sequence"/>
</dbReference>
<proteinExistence type="predicted"/>
<reference evidence="2" key="1">
    <citation type="submission" date="2017-12" db="EMBL/GenBank/DDBJ databases">
        <title>Gene loss provides genomic basis for host adaptation in cereal stripe rust fungi.</title>
        <authorList>
            <person name="Xia C."/>
        </authorList>
    </citation>
    <scope>NUCLEOTIDE SEQUENCE [LARGE SCALE GENOMIC DNA]</scope>
    <source>
        <strain evidence="2">93-210</strain>
    </source>
</reference>
<dbReference type="AlphaFoldDB" id="A0A2S4VYP3"/>
<feature type="region of interest" description="Disordered" evidence="1">
    <location>
        <begin position="45"/>
        <end position="119"/>
    </location>
</feature>
<dbReference type="VEuPathDB" id="FungiDB:PSTT_02775"/>
<keyword evidence="3" id="KW-1185">Reference proteome</keyword>
<feature type="compositionally biased region" description="Basic and acidic residues" evidence="1">
    <location>
        <begin position="52"/>
        <end position="66"/>
    </location>
</feature>
<sequence>MIRHRPLSLVSSQLGDQAILAVKRQDGRIMQLDNFPTEQQYVGMSNGMLQGKQREAEYQHRSDHPSQVESKALCLLPPSEKEPGQGGDQEQSAQRNVGQRHPRFGTNAKIRGFNRRERR</sequence>